<gene>
    <name evidence="2" type="ORF">O7R10_00970</name>
</gene>
<sequence>MKFKKKNLLNFIYCLKILFTLIFISFLFYKNKEIKIFSYKTEANSKEKFYNSDKICNLYVENKEEIKNILKKKINSLHFKITEDNIPSYNEFRKFNLNIKLKNPENGLLGVYFDTTFDYVFAMTSFKHYQYSLEEILNNFERYIKKAYLFWDINCINKKNHNFLPEKDFQIADIFHVSIIINDENKIKDSILLNKIVQNYLFNQGITKDRILIKRNSYNAIEGGNIDSKLPESNCLFNNKKIEYIFFDGGNRLINEKKNDLDYLLNKRNYGVKRIYLFSLSIQKEKKYEFEYKNITNLEEKKIEIYKKINEIMNETIPNFSKINSAKIKEENFQIKKIIDHYESKEFVYEITKKIVITNHIIDGQEFSFKISIKFQIESIKAKNIIEKYIYKLNEEKYDIQFQNKFINKL</sequence>
<organism evidence="2 3">
    <name type="scientific">Candidatus Phytoplasma sacchari</name>
    <dbReference type="NCBI Taxonomy" id="2609813"/>
    <lineage>
        <taxon>Bacteria</taxon>
        <taxon>Bacillati</taxon>
        <taxon>Mycoplasmatota</taxon>
        <taxon>Mollicutes</taxon>
        <taxon>Acholeplasmatales</taxon>
        <taxon>Acholeplasmataceae</taxon>
        <taxon>Candidatus Phytoplasma</taxon>
        <taxon>16SrXI (Rice yellow dwarf group)</taxon>
    </lineage>
</organism>
<name>A0ABY7M3E8_9MOLU</name>
<keyword evidence="1" id="KW-0812">Transmembrane</keyword>
<evidence type="ECO:0000313" key="3">
    <source>
        <dbReference type="Proteomes" id="UP001210120"/>
    </source>
</evidence>
<dbReference type="Proteomes" id="UP001210120">
    <property type="component" value="Chromosome"/>
</dbReference>
<keyword evidence="1" id="KW-1133">Transmembrane helix</keyword>
<reference evidence="2" key="1">
    <citation type="submission" date="2022-12" db="EMBL/GenBank/DDBJ databases">
        <title>Genomic Characterization of Candidatus Phytoplasma sacchari in China.</title>
        <authorList>
            <person name="Zhang R.-Y."/>
        </authorList>
    </citation>
    <scope>NUCLEOTIDE SEQUENCE [LARGE SCALE GENOMIC DNA]</scope>
    <source>
        <strain evidence="2">SCWL1</strain>
    </source>
</reference>
<accession>A0ABY7M3E8</accession>
<evidence type="ECO:0000313" key="2">
    <source>
        <dbReference type="EMBL" id="WBL31619.1"/>
    </source>
</evidence>
<protein>
    <submittedName>
        <fullName evidence="2">Uncharacterized protein</fullName>
    </submittedName>
</protein>
<feature type="transmembrane region" description="Helical" evidence="1">
    <location>
        <begin position="7"/>
        <end position="29"/>
    </location>
</feature>
<keyword evidence="3" id="KW-1185">Reference proteome</keyword>
<proteinExistence type="predicted"/>
<dbReference type="EMBL" id="CP115156">
    <property type="protein sequence ID" value="WBL31619.1"/>
    <property type="molecule type" value="Genomic_DNA"/>
</dbReference>
<evidence type="ECO:0000256" key="1">
    <source>
        <dbReference type="SAM" id="Phobius"/>
    </source>
</evidence>
<keyword evidence="1" id="KW-0472">Membrane</keyword>